<sequence length="78" mass="8018">MSSIASDNRPDQAMAGAAEDADAATTTPSTTTKDAPSPTSATAPKQSVPTMQTPGHPSFRRCVISPPSYLRVVATDQA</sequence>
<protein>
    <submittedName>
        <fullName evidence="2">Uncharacterized protein</fullName>
    </submittedName>
</protein>
<accession>A0A2B7WLS5</accession>
<dbReference type="STRING" id="2060905.A0A2B7WLS5"/>
<evidence type="ECO:0000313" key="2">
    <source>
        <dbReference type="EMBL" id="PGG97572.1"/>
    </source>
</evidence>
<comment type="caution">
    <text evidence="2">The sequence shown here is derived from an EMBL/GenBank/DDBJ whole genome shotgun (WGS) entry which is preliminary data.</text>
</comment>
<organism evidence="2 3">
    <name type="scientific">Blastomyces parvus</name>
    <dbReference type="NCBI Taxonomy" id="2060905"/>
    <lineage>
        <taxon>Eukaryota</taxon>
        <taxon>Fungi</taxon>
        <taxon>Dikarya</taxon>
        <taxon>Ascomycota</taxon>
        <taxon>Pezizomycotina</taxon>
        <taxon>Eurotiomycetes</taxon>
        <taxon>Eurotiomycetidae</taxon>
        <taxon>Onygenales</taxon>
        <taxon>Ajellomycetaceae</taxon>
        <taxon>Blastomyces</taxon>
    </lineage>
</organism>
<reference evidence="2 3" key="1">
    <citation type="submission" date="2017-10" db="EMBL/GenBank/DDBJ databases">
        <title>Comparative genomics in systemic dimorphic fungi from Ajellomycetaceae.</title>
        <authorList>
            <person name="Munoz J.F."/>
            <person name="Mcewen J.G."/>
            <person name="Clay O.K."/>
            <person name="Cuomo C.A."/>
        </authorList>
    </citation>
    <scope>NUCLEOTIDE SEQUENCE [LARGE SCALE GENOMIC DNA]</scope>
    <source>
        <strain evidence="2 3">UAMH130</strain>
    </source>
</reference>
<feature type="region of interest" description="Disordered" evidence="1">
    <location>
        <begin position="1"/>
        <end position="62"/>
    </location>
</feature>
<evidence type="ECO:0000313" key="3">
    <source>
        <dbReference type="Proteomes" id="UP000224080"/>
    </source>
</evidence>
<dbReference type="OrthoDB" id="4187978at2759"/>
<dbReference type="AlphaFoldDB" id="A0A2B7WLS5"/>
<gene>
    <name evidence="2" type="ORF">GX51_07267</name>
</gene>
<evidence type="ECO:0000256" key="1">
    <source>
        <dbReference type="SAM" id="MobiDB-lite"/>
    </source>
</evidence>
<proteinExistence type="predicted"/>
<name>A0A2B7WLS5_9EURO</name>
<dbReference type="Proteomes" id="UP000224080">
    <property type="component" value="Unassembled WGS sequence"/>
</dbReference>
<dbReference type="EMBL" id="PDNC01000140">
    <property type="protein sequence ID" value="PGG97572.1"/>
    <property type="molecule type" value="Genomic_DNA"/>
</dbReference>
<keyword evidence="3" id="KW-1185">Reference proteome</keyword>
<feature type="compositionally biased region" description="Low complexity" evidence="1">
    <location>
        <begin position="23"/>
        <end position="43"/>
    </location>
</feature>
<feature type="compositionally biased region" description="Polar residues" evidence="1">
    <location>
        <begin position="44"/>
        <end position="55"/>
    </location>
</feature>